<dbReference type="PANTHER" id="PTHR42648:SF26">
    <property type="entry name" value="INTEGRASE CATALYTIC DOMAIN-CONTAINING PROTEIN"/>
    <property type="match status" value="1"/>
</dbReference>
<dbReference type="AlphaFoldDB" id="A0A2I0W9S1"/>
<evidence type="ECO:0000256" key="2">
    <source>
        <dbReference type="ARBA" id="ARBA00022723"/>
    </source>
</evidence>
<feature type="domain" description="Integrase catalytic" evidence="6">
    <location>
        <begin position="505"/>
        <end position="671"/>
    </location>
</feature>
<keyword evidence="3" id="KW-0064">Aspartyl protease</keyword>
<dbReference type="PROSITE" id="PS50994">
    <property type="entry name" value="INTEGRASE"/>
    <property type="match status" value="1"/>
</dbReference>
<keyword evidence="1" id="KW-0645">Protease</keyword>
<dbReference type="InterPro" id="IPR013103">
    <property type="entry name" value="RVT_2"/>
</dbReference>
<dbReference type="Pfam" id="PF25597">
    <property type="entry name" value="SH3_retrovirus"/>
    <property type="match status" value="1"/>
</dbReference>
<name>A0A2I0W9S1_9ASPA</name>
<dbReference type="InterPro" id="IPR039537">
    <property type="entry name" value="Retrotran_Ty1/copia-like"/>
</dbReference>
<evidence type="ECO:0000313" key="7">
    <source>
        <dbReference type="EMBL" id="PKU72406.1"/>
    </source>
</evidence>
<dbReference type="Pfam" id="PF07727">
    <property type="entry name" value="RVT_2"/>
    <property type="match status" value="1"/>
</dbReference>
<evidence type="ECO:0000256" key="3">
    <source>
        <dbReference type="ARBA" id="ARBA00022750"/>
    </source>
</evidence>
<proteinExistence type="predicted"/>
<feature type="region of interest" description="Disordered" evidence="5">
    <location>
        <begin position="246"/>
        <end position="265"/>
    </location>
</feature>
<dbReference type="GO" id="GO:0015074">
    <property type="term" value="P:DNA integration"/>
    <property type="evidence" value="ECO:0007669"/>
    <property type="project" value="InterPro"/>
</dbReference>
<dbReference type="Pfam" id="PF14223">
    <property type="entry name" value="Retrotran_gag_2"/>
    <property type="match status" value="1"/>
</dbReference>
<dbReference type="SUPFAM" id="SSF53098">
    <property type="entry name" value="Ribonuclease H-like"/>
    <property type="match status" value="1"/>
</dbReference>
<dbReference type="InterPro" id="IPR057670">
    <property type="entry name" value="SH3_retrovirus"/>
</dbReference>
<dbReference type="CDD" id="cd09272">
    <property type="entry name" value="RNase_HI_RT_Ty1"/>
    <property type="match status" value="1"/>
</dbReference>
<dbReference type="InterPro" id="IPR054722">
    <property type="entry name" value="PolX-like_BBD"/>
</dbReference>
<dbReference type="InterPro" id="IPR001584">
    <property type="entry name" value="Integrase_cat-core"/>
</dbReference>
<dbReference type="Proteomes" id="UP000233837">
    <property type="component" value="Unassembled WGS sequence"/>
</dbReference>
<protein>
    <submittedName>
        <fullName evidence="7">Retrovirus-related Pol polyprotein from transposon TNT 1-94</fullName>
    </submittedName>
</protein>
<sequence>MATPAETSSATAGSSAVSNDTSPIYPSLKFVVSNLKTLVPHQLTSDTYPIWRTQILKVFKANGFAKFLDLAAAHTDSQTLSDHEADESNTWIITDQNLAAALCSTISAPVLPYVMHLETSHEIWIALQTRFQSSCRSKVIQLKNELHTISMKNLSMQNYLSEIKKLVDNIASAGATIDTEDIILHILNGLSPAYQSFKTTVRTMQSSMTLETLYALLISEEIHIQADLHRLAINSEAPTALYTNRARNNRGRGRGKNIQSSTGTTKNTARTSLQCQICTKRGHTADICWHRHNANYITPKPSSEQPTAMLATADTSSTDWYLDSGASTHMTNRFENLDQATTYNGSDHVIVGDGRTIPIAHSGSGILPTPDRKLFLTNLIHTPEISHNLISISNLVSTNQISITFSPNGYVFKDLQSNKIILQGPCKNGLYPLTIRNDPAQHSAMTATQREGINWHQRLVHPHLRITQTIASTNPLLHIPKFFNSCVHCNVCKSHKLPFERSVHRTMKPLDLIHSDVWGPSPVSSRNAFRYYLLCVDDFSRFCWLFPLAYKSDATRIFIDFITFIERQTDRKIKALRTDGGGEFINHTFKIFLQSQGILHQTSCPYTPEQNGVAERKHRHIMETARTLIQTASLPLEFWTDAASTAVYLINRLPTPNTNNIAPLKLMFNINPEYSHFRTFGCECFPLLPPQSRNKLQPTAASCVFIGYAQHQKGYKCLHRDTNRIIISRNVKFIENSFPFAQTHASPLCSEQEIPPSILIPASTVQQQYASHPSTTQPHSSLSLNHNSRLHSVTRTITPSSPPTENISQLPAPRQRHPMITCFQTGSLKLTSKMNLLHSTTASEISSDPTTFAEANKHHEWRKAMADEFLALQQQGTWELIPQPAKASILGCKWTFRKKYNSDGSIARFKARLVAQGNRQELGLDYDETFSPVAKLPTIRIMFAVALHFGWQVQQLDVANAFLHGTLKETVYMRQPIGFEDSVHPTHICKLRKAIYGLKQAPRQWYTTFTEHLLRIGFQHSRADPSLLTFTQNSNRIFLLVYVDDILIIGSSEQTIAELITKLNEQFHMKNLGQAKHFLGITISSEPAKHFLSQKSYAQSILAQANLNSCKSLANPSCTKIQLQPMQDRELQDPNIYRRITGALQYLTITRPDIAYAVNILSQNMHNPGTQHSYLLKRLLRYIQGTISFGLPIIKSNLHLRSFSDADWAGDPLTRKSTSGYCTFLGANLVSWTVKKQKTVSRSSTE</sequence>
<dbReference type="SUPFAM" id="SSF56672">
    <property type="entry name" value="DNA/RNA polymerases"/>
    <property type="match status" value="1"/>
</dbReference>
<dbReference type="GO" id="GO:0006508">
    <property type="term" value="P:proteolysis"/>
    <property type="evidence" value="ECO:0007669"/>
    <property type="project" value="UniProtKB-KW"/>
</dbReference>
<dbReference type="GO" id="GO:0004190">
    <property type="term" value="F:aspartic-type endopeptidase activity"/>
    <property type="evidence" value="ECO:0007669"/>
    <property type="project" value="UniProtKB-KW"/>
</dbReference>
<evidence type="ECO:0000256" key="4">
    <source>
        <dbReference type="ARBA" id="ARBA00022801"/>
    </source>
</evidence>
<accession>A0A2I0W9S1</accession>
<dbReference type="InterPro" id="IPR012337">
    <property type="entry name" value="RNaseH-like_sf"/>
</dbReference>
<dbReference type="Pfam" id="PF00665">
    <property type="entry name" value="rve"/>
    <property type="match status" value="1"/>
</dbReference>
<evidence type="ECO:0000259" key="6">
    <source>
        <dbReference type="PROSITE" id="PS50994"/>
    </source>
</evidence>
<evidence type="ECO:0000313" key="8">
    <source>
        <dbReference type="Proteomes" id="UP000233837"/>
    </source>
</evidence>
<dbReference type="PANTHER" id="PTHR42648">
    <property type="entry name" value="TRANSPOSASE, PUTATIVE-RELATED"/>
    <property type="match status" value="1"/>
</dbReference>
<gene>
    <name evidence="7" type="ORF">MA16_Dca017895</name>
</gene>
<dbReference type="InterPro" id="IPR043502">
    <property type="entry name" value="DNA/RNA_pol_sf"/>
</dbReference>
<dbReference type="InterPro" id="IPR036397">
    <property type="entry name" value="RNaseH_sf"/>
</dbReference>
<dbReference type="GO" id="GO:0003676">
    <property type="term" value="F:nucleic acid binding"/>
    <property type="evidence" value="ECO:0007669"/>
    <property type="project" value="InterPro"/>
</dbReference>
<dbReference type="GO" id="GO:0046872">
    <property type="term" value="F:metal ion binding"/>
    <property type="evidence" value="ECO:0007669"/>
    <property type="project" value="UniProtKB-KW"/>
</dbReference>
<dbReference type="EMBL" id="KZ502837">
    <property type="protein sequence ID" value="PKU72406.1"/>
    <property type="molecule type" value="Genomic_DNA"/>
</dbReference>
<keyword evidence="2" id="KW-0479">Metal-binding</keyword>
<dbReference type="Pfam" id="PF22936">
    <property type="entry name" value="Pol_BBD"/>
    <property type="match status" value="1"/>
</dbReference>
<keyword evidence="4" id="KW-0378">Hydrolase</keyword>
<evidence type="ECO:0000256" key="5">
    <source>
        <dbReference type="SAM" id="MobiDB-lite"/>
    </source>
</evidence>
<dbReference type="Gene3D" id="3.30.420.10">
    <property type="entry name" value="Ribonuclease H-like superfamily/Ribonuclease H"/>
    <property type="match status" value="1"/>
</dbReference>
<keyword evidence="8" id="KW-1185">Reference proteome</keyword>
<reference evidence="7 8" key="1">
    <citation type="journal article" date="2016" name="Sci. Rep.">
        <title>The Dendrobium catenatum Lindl. genome sequence provides insights into polysaccharide synthase, floral development and adaptive evolution.</title>
        <authorList>
            <person name="Zhang G.Q."/>
            <person name="Xu Q."/>
            <person name="Bian C."/>
            <person name="Tsai W.C."/>
            <person name="Yeh C.M."/>
            <person name="Liu K.W."/>
            <person name="Yoshida K."/>
            <person name="Zhang L.S."/>
            <person name="Chang S.B."/>
            <person name="Chen F."/>
            <person name="Shi Y."/>
            <person name="Su Y.Y."/>
            <person name="Zhang Y.Q."/>
            <person name="Chen L.J."/>
            <person name="Yin Y."/>
            <person name="Lin M."/>
            <person name="Huang H."/>
            <person name="Deng H."/>
            <person name="Wang Z.W."/>
            <person name="Zhu S.L."/>
            <person name="Zhao X."/>
            <person name="Deng C."/>
            <person name="Niu S.C."/>
            <person name="Huang J."/>
            <person name="Wang M."/>
            <person name="Liu G.H."/>
            <person name="Yang H.J."/>
            <person name="Xiao X.J."/>
            <person name="Hsiao Y.Y."/>
            <person name="Wu W.L."/>
            <person name="Chen Y.Y."/>
            <person name="Mitsuda N."/>
            <person name="Ohme-Takagi M."/>
            <person name="Luo Y.B."/>
            <person name="Van de Peer Y."/>
            <person name="Liu Z.J."/>
        </authorList>
    </citation>
    <scope>NUCLEOTIDE SEQUENCE [LARGE SCALE GENOMIC DNA]</scope>
    <source>
        <tissue evidence="7">The whole plant</tissue>
    </source>
</reference>
<reference evidence="7 8" key="2">
    <citation type="journal article" date="2017" name="Nature">
        <title>The Apostasia genome and the evolution of orchids.</title>
        <authorList>
            <person name="Zhang G.Q."/>
            <person name="Liu K.W."/>
            <person name="Li Z."/>
            <person name="Lohaus R."/>
            <person name="Hsiao Y.Y."/>
            <person name="Niu S.C."/>
            <person name="Wang J.Y."/>
            <person name="Lin Y.C."/>
            <person name="Xu Q."/>
            <person name="Chen L.J."/>
            <person name="Yoshida K."/>
            <person name="Fujiwara S."/>
            <person name="Wang Z.W."/>
            <person name="Zhang Y.Q."/>
            <person name="Mitsuda N."/>
            <person name="Wang M."/>
            <person name="Liu G.H."/>
            <person name="Pecoraro L."/>
            <person name="Huang H.X."/>
            <person name="Xiao X.J."/>
            <person name="Lin M."/>
            <person name="Wu X.Y."/>
            <person name="Wu W.L."/>
            <person name="Chen Y.Y."/>
            <person name="Chang S.B."/>
            <person name="Sakamoto S."/>
            <person name="Ohme-Takagi M."/>
            <person name="Yagi M."/>
            <person name="Zeng S.J."/>
            <person name="Shen C.Y."/>
            <person name="Yeh C.M."/>
            <person name="Luo Y.B."/>
            <person name="Tsai W.C."/>
            <person name="Van de Peer Y."/>
            <person name="Liu Z.J."/>
        </authorList>
    </citation>
    <scope>NUCLEOTIDE SEQUENCE [LARGE SCALE GENOMIC DNA]</scope>
    <source>
        <tissue evidence="7">The whole plant</tissue>
    </source>
</reference>
<organism evidence="7 8">
    <name type="scientific">Dendrobium catenatum</name>
    <dbReference type="NCBI Taxonomy" id="906689"/>
    <lineage>
        <taxon>Eukaryota</taxon>
        <taxon>Viridiplantae</taxon>
        <taxon>Streptophyta</taxon>
        <taxon>Embryophyta</taxon>
        <taxon>Tracheophyta</taxon>
        <taxon>Spermatophyta</taxon>
        <taxon>Magnoliopsida</taxon>
        <taxon>Liliopsida</taxon>
        <taxon>Asparagales</taxon>
        <taxon>Orchidaceae</taxon>
        <taxon>Epidendroideae</taxon>
        <taxon>Malaxideae</taxon>
        <taxon>Dendrobiinae</taxon>
        <taxon>Dendrobium</taxon>
    </lineage>
</organism>
<evidence type="ECO:0000256" key="1">
    <source>
        <dbReference type="ARBA" id="ARBA00022670"/>
    </source>
</evidence>